<keyword evidence="5" id="KW-1185">Reference proteome</keyword>
<dbReference type="AlphaFoldDB" id="A0A3G8ZIQ8"/>
<evidence type="ECO:0000313" key="4">
    <source>
        <dbReference type="Proteomes" id="UP000272316"/>
    </source>
</evidence>
<evidence type="ECO:0000313" key="2">
    <source>
        <dbReference type="EMBL" id="AZI40552.1"/>
    </source>
</evidence>
<dbReference type="Proteomes" id="UP000272316">
    <property type="component" value="Chromosome"/>
</dbReference>
<evidence type="ECO:0000313" key="5">
    <source>
        <dbReference type="Proteomes" id="UP000281810"/>
    </source>
</evidence>
<dbReference type="InterPro" id="IPR001387">
    <property type="entry name" value="Cro/C1-type_HTH"/>
</dbReference>
<dbReference type="EMBL" id="CP034161">
    <property type="protein sequence ID" value="AZI40552.1"/>
    <property type="molecule type" value="Genomic_DNA"/>
</dbReference>
<evidence type="ECO:0000313" key="3">
    <source>
        <dbReference type="EMBL" id="AZI56715.1"/>
    </source>
</evidence>
<name>A0A3G8ZIQ8_9FLAO</name>
<dbReference type="Gene3D" id="1.10.260.40">
    <property type="entry name" value="lambda repressor-like DNA-binding domains"/>
    <property type="match status" value="1"/>
</dbReference>
<dbReference type="Proteomes" id="UP000281810">
    <property type="component" value="Chromosome"/>
</dbReference>
<accession>A0A3G8Y5C2</accession>
<dbReference type="Pfam" id="PF13443">
    <property type="entry name" value="HTH_26"/>
    <property type="match status" value="1"/>
</dbReference>
<protein>
    <submittedName>
        <fullName evidence="3">XRE family transcriptional regulator</fullName>
    </submittedName>
</protein>
<gene>
    <name evidence="2" type="ORF">EIB74_11550</name>
    <name evidence="3" type="ORF">EIB75_05725</name>
</gene>
<evidence type="ECO:0000259" key="1">
    <source>
        <dbReference type="PROSITE" id="PS50943"/>
    </source>
</evidence>
<organism evidence="3 4">
    <name type="scientific">Epilithonimonas vandammei</name>
    <dbReference type="NCBI Taxonomy" id="2487072"/>
    <lineage>
        <taxon>Bacteria</taxon>
        <taxon>Pseudomonadati</taxon>
        <taxon>Bacteroidota</taxon>
        <taxon>Flavobacteriia</taxon>
        <taxon>Flavobacteriales</taxon>
        <taxon>Weeksellaceae</taxon>
        <taxon>Chryseobacterium group</taxon>
        <taxon>Epilithonimonas</taxon>
    </lineage>
</organism>
<dbReference type="CDD" id="cd00093">
    <property type="entry name" value="HTH_XRE"/>
    <property type="match status" value="1"/>
</dbReference>
<dbReference type="RefSeq" id="WP_124803095.1">
    <property type="nucleotide sequence ID" value="NZ_CP034161.1"/>
</dbReference>
<reference evidence="3" key="2">
    <citation type="submission" date="2018-11" db="EMBL/GenBank/DDBJ databases">
        <title>Proposal to divide the Flavobacteriaceae and reorganize its genera based on Amino Acid Identity values calculated from whole genome sequences.</title>
        <authorList>
            <person name="Nicholson A.C."/>
            <person name="Gulvik C.A."/>
            <person name="Whitney A.M."/>
            <person name="Humrighouse B.W."/>
            <person name="Bell M."/>
            <person name="Holmes B."/>
            <person name="Steigerwalt A."/>
            <person name="Villarma A."/>
            <person name="Sheth M."/>
            <person name="Batra D."/>
            <person name="Pryor J."/>
            <person name="Bernardet J.-F."/>
            <person name="Hugo C."/>
            <person name="Kampfer P."/>
            <person name="Newman J."/>
            <person name="Mcquiston J.R."/>
        </authorList>
    </citation>
    <scope>NUCLEOTIDE SEQUENCE [LARGE SCALE GENOMIC DNA]</scope>
    <source>
        <strain evidence="2">F5649</strain>
        <strain evidence="3">H6466</strain>
    </source>
</reference>
<dbReference type="OrthoDB" id="674942at2"/>
<feature type="domain" description="HTH cro/C1-type" evidence="1">
    <location>
        <begin position="21"/>
        <end position="75"/>
    </location>
</feature>
<dbReference type="EMBL" id="CP034160">
    <property type="protein sequence ID" value="AZI56715.1"/>
    <property type="molecule type" value="Genomic_DNA"/>
</dbReference>
<reference evidence="5" key="3">
    <citation type="submission" date="2018-11" db="EMBL/GenBank/DDBJ databases">
        <title>Proposal to divide the Flavobacteriaceae and reorganize its genera based on Amino Acid Identity values calculated from whole genome sequences.</title>
        <authorList>
            <person name="Nicholson A.C."/>
            <person name="Gulvik C.A."/>
            <person name="Whitney A.M."/>
            <person name="Humrighouse B.W."/>
            <person name="Bell M."/>
            <person name="Holmes B."/>
            <person name="Steigerwalt A.B."/>
            <person name="Villarma A."/>
            <person name="Sheth M."/>
            <person name="Batra D."/>
            <person name="Pryor J."/>
            <person name="Bernardet J.-F."/>
            <person name="Hugo C."/>
            <person name="Kampfer P."/>
            <person name="Newman J.D."/>
            <person name="McQuiston J.R."/>
        </authorList>
    </citation>
    <scope>NUCLEOTIDE SEQUENCE [LARGE SCALE GENOMIC DNA]</scope>
    <source>
        <strain evidence="5">F5649</strain>
    </source>
</reference>
<proteinExistence type="predicted"/>
<dbReference type="InterPro" id="IPR010982">
    <property type="entry name" value="Lambda_DNA-bd_dom_sf"/>
</dbReference>
<dbReference type="KEGG" id="eva:EIB75_05725"/>
<dbReference type="GO" id="GO:0003677">
    <property type="term" value="F:DNA binding"/>
    <property type="evidence" value="ECO:0007669"/>
    <property type="project" value="InterPro"/>
</dbReference>
<dbReference type="SUPFAM" id="SSF47413">
    <property type="entry name" value="lambda repressor-like DNA-binding domains"/>
    <property type="match status" value="1"/>
</dbReference>
<dbReference type="SMART" id="SM00530">
    <property type="entry name" value="HTH_XRE"/>
    <property type="match status" value="1"/>
</dbReference>
<accession>A0A3G8ZIQ8</accession>
<sequence length="87" mass="10218">MKAMPDPNTKEEVLQKLGERIKSLRIAKGYSSYEYFAYEHNISRAQFGRYERGEDLRFSTLARIISAFDMTFEEFFSEGFQDKGSQK</sequence>
<reference evidence="4" key="1">
    <citation type="submission" date="2018-11" db="EMBL/GenBank/DDBJ databases">
        <title>Proposal to divide the Flavobacteriaceae and reorganize its genera based on Amino Acid Identity values calculated from whole genome sequences.</title>
        <authorList>
            <person name="Nicholson A.C."/>
            <person name="Gulvik C.A."/>
            <person name="Whitney A.M."/>
            <person name="Sheth M."/>
            <person name="Batra D."/>
            <person name="Pryor J."/>
            <person name="Bernardet J.-F."/>
            <person name="Hugo C."/>
            <person name="Kampfer P."/>
            <person name="Newman J.D."/>
            <person name="McQuiston J.R."/>
        </authorList>
    </citation>
    <scope>NUCLEOTIDE SEQUENCE [LARGE SCALE GENOMIC DNA]</scope>
    <source>
        <strain evidence="4">H6466</strain>
    </source>
</reference>
<dbReference type="PROSITE" id="PS50943">
    <property type="entry name" value="HTH_CROC1"/>
    <property type="match status" value="1"/>
</dbReference>